<reference evidence="3 4" key="1">
    <citation type="submission" date="2018-05" db="EMBL/GenBank/DDBJ databases">
        <title>Vibrio limimaris sp. nov., isolated from marine sediment.</title>
        <authorList>
            <person name="Li C.-M."/>
        </authorList>
    </citation>
    <scope>NUCLEOTIDE SEQUENCE [LARGE SCALE GENOMIC DNA]</scope>
    <source>
        <strain evidence="3 4">E4404</strain>
    </source>
</reference>
<keyword evidence="4" id="KW-1185">Reference proteome</keyword>
<feature type="compositionally biased region" description="Basic and acidic residues" evidence="1">
    <location>
        <begin position="58"/>
        <end position="76"/>
    </location>
</feature>
<evidence type="ECO:0000313" key="3">
    <source>
        <dbReference type="EMBL" id="PWI31845.1"/>
    </source>
</evidence>
<feature type="region of interest" description="Disordered" evidence="1">
    <location>
        <begin position="53"/>
        <end position="76"/>
    </location>
</feature>
<dbReference type="OrthoDB" id="7030042at2"/>
<dbReference type="Gene3D" id="1.10.3680.10">
    <property type="entry name" value="TerB-like"/>
    <property type="match status" value="1"/>
</dbReference>
<proteinExistence type="predicted"/>
<keyword evidence="2" id="KW-0732">Signal</keyword>
<comment type="caution">
    <text evidence="3">The sequence shown here is derived from an EMBL/GenBank/DDBJ whole genome shotgun (WGS) entry which is preliminary data.</text>
</comment>
<name>A0A2U3B555_9VIBR</name>
<evidence type="ECO:0000313" key="4">
    <source>
        <dbReference type="Proteomes" id="UP000245362"/>
    </source>
</evidence>
<dbReference type="InterPro" id="IPR029024">
    <property type="entry name" value="TerB-like"/>
</dbReference>
<protein>
    <recommendedName>
        <fullName evidence="5">Tellurite resistance TerB family protein</fullName>
    </recommendedName>
</protein>
<evidence type="ECO:0000256" key="1">
    <source>
        <dbReference type="SAM" id="MobiDB-lite"/>
    </source>
</evidence>
<gene>
    <name evidence="3" type="ORF">DI392_18355</name>
</gene>
<dbReference type="RefSeq" id="WP_109321149.1">
    <property type="nucleotide sequence ID" value="NZ_QFWT01000014.1"/>
</dbReference>
<dbReference type="EMBL" id="QFWT01000014">
    <property type="protein sequence ID" value="PWI31845.1"/>
    <property type="molecule type" value="Genomic_DNA"/>
</dbReference>
<accession>A0A2U3B555</accession>
<organism evidence="3 4">
    <name type="scientific">Vibrio albus</name>
    <dbReference type="NCBI Taxonomy" id="2200953"/>
    <lineage>
        <taxon>Bacteria</taxon>
        <taxon>Pseudomonadati</taxon>
        <taxon>Pseudomonadota</taxon>
        <taxon>Gammaproteobacteria</taxon>
        <taxon>Vibrionales</taxon>
        <taxon>Vibrionaceae</taxon>
        <taxon>Vibrio</taxon>
    </lineage>
</organism>
<evidence type="ECO:0000256" key="2">
    <source>
        <dbReference type="SAM" id="SignalP"/>
    </source>
</evidence>
<dbReference type="Proteomes" id="UP000245362">
    <property type="component" value="Unassembled WGS sequence"/>
</dbReference>
<dbReference type="AlphaFoldDB" id="A0A2U3B555"/>
<dbReference type="SUPFAM" id="SSF158682">
    <property type="entry name" value="TerB-like"/>
    <property type="match status" value="1"/>
</dbReference>
<sequence length="205" mass="21542">MSFWKVLGGACAGVAAVVALPVAGPVGAVTAVGAAVAAGVGATAGGVAEYLDDSESEAEARGERRGEQSAKAKYEQRTRELEDKLAKAFDKLEGNANYFNALIAMESVAMACANCDGEIDDSERAQIELFIKGVSGMELPKDIQAKIEDIYRNPPTPAEAFELANKSGVDASIFNEIIEVVMSADGVEHKNERAFLDAWNAAKVA</sequence>
<feature type="signal peptide" evidence="2">
    <location>
        <begin position="1"/>
        <end position="28"/>
    </location>
</feature>
<evidence type="ECO:0008006" key="5">
    <source>
        <dbReference type="Google" id="ProtNLM"/>
    </source>
</evidence>
<feature type="chain" id="PRO_5015551034" description="Tellurite resistance TerB family protein" evidence="2">
    <location>
        <begin position="29"/>
        <end position="205"/>
    </location>
</feature>